<protein>
    <recommendedName>
        <fullName evidence="3">phosphoribosylaminoimidazolesuccinocarboxamide synthase</fullName>
        <ecNumber evidence="3">6.3.2.6</ecNumber>
    </recommendedName>
</protein>
<dbReference type="PANTHER" id="PTHR43700">
    <property type="entry name" value="PHOSPHORIBOSYLAMINOIMIDAZOLE-SUCCINOCARBOXAMIDE SYNTHASE"/>
    <property type="match status" value="1"/>
</dbReference>
<dbReference type="GO" id="GO:0005524">
    <property type="term" value="F:ATP binding"/>
    <property type="evidence" value="ECO:0007669"/>
    <property type="project" value="UniProtKB-KW"/>
</dbReference>
<evidence type="ECO:0000256" key="7">
    <source>
        <dbReference type="ARBA" id="ARBA00022840"/>
    </source>
</evidence>
<evidence type="ECO:0000256" key="3">
    <source>
        <dbReference type="ARBA" id="ARBA00012217"/>
    </source>
</evidence>
<evidence type="ECO:0000313" key="11">
    <source>
        <dbReference type="Proteomes" id="UP000450000"/>
    </source>
</evidence>
<sequence length="321" mass="35538">MPVLHATKNLTVLRRPTATSEGVGEFEYTDHYSVFHYGPMPDPIPGKGEAACRMAVFNFELLEAAGVRTHFRRQSAPNRIEVTLARLPETLDHPPTPQLGNYLLPLQVLFRNELPPGSSVHRRLASGDLSPADIGLDAVPAVGERLPRPTVEYATTREPVNRFLTPADAQYLSGLDDRLFRTLRETTLAVNSVLSDHAARVGVNHCDGKTEYLVTDDQELLLADSPGTPDESRLMFDGVHCGKQILRDWYVRSGNEIPVGRLIADGVPRSQWPRPASLPPTFVPVMTDLYRALCETWTGERRWSAPSLAAATRAVLDLTDE</sequence>
<dbReference type="GO" id="GO:0004639">
    <property type="term" value="F:phosphoribosylaminoimidazolesuccinocarboxamide synthase activity"/>
    <property type="evidence" value="ECO:0007669"/>
    <property type="project" value="UniProtKB-EC"/>
</dbReference>
<dbReference type="GO" id="GO:0005737">
    <property type="term" value="C:cytoplasm"/>
    <property type="evidence" value="ECO:0007669"/>
    <property type="project" value="TreeGrafter"/>
</dbReference>
<evidence type="ECO:0000313" key="10">
    <source>
        <dbReference type="EMBL" id="MQS17615.1"/>
    </source>
</evidence>
<organism evidence="10 11">
    <name type="scientific">Streptomyces kaniharaensis</name>
    <dbReference type="NCBI Taxonomy" id="212423"/>
    <lineage>
        <taxon>Bacteria</taxon>
        <taxon>Bacillati</taxon>
        <taxon>Actinomycetota</taxon>
        <taxon>Actinomycetes</taxon>
        <taxon>Kitasatosporales</taxon>
        <taxon>Streptomycetaceae</taxon>
        <taxon>Streptomyces</taxon>
    </lineage>
</organism>
<accession>A0A6N7L326</accession>
<evidence type="ECO:0000256" key="4">
    <source>
        <dbReference type="ARBA" id="ARBA00022598"/>
    </source>
</evidence>
<dbReference type="AlphaFoldDB" id="A0A6N7L326"/>
<comment type="similarity">
    <text evidence="2">Belongs to the SAICAR synthetase family.</text>
</comment>
<dbReference type="PANTHER" id="PTHR43700:SF1">
    <property type="entry name" value="PHOSPHORIBOSYLAMINOIMIDAZOLE-SUCCINOCARBOXAMIDE SYNTHASE"/>
    <property type="match status" value="1"/>
</dbReference>
<dbReference type="SUPFAM" id="SSF56104">
    <property type="entry name" value="SAICAR synthase-like"/>
    <property type="match status" value="1"/>
</dbReference>
<comment type="pathway">
    <text evidence="1">Purine metabolism; IMP biosynthesis via de novo pathway; 5-amino-1-(5-phospho-D-ribosyl)imidazole-4-carboxamide from 5-amino-1-(5-phospho-D-ribosyl)imidazole-4-carboxylate: step 1/2.</text>
</comment>
<gene>
    <name evidence="10" type="ORF">F7Q99_36870</name>
</gene>
<proteinExistence type="inferred from homology"/>
<evidence type="ECO:0000256" key="2">
    <source>
        <dbReference type="ARBA" id="ARBA00010190"/>
    </source>
</evidence>
<evidence type="ECO:0000256" key="6">
    <source>
        <dbReference type="ARBA" id="ARBA00022755"/>
    </source>
</evidence>
<keyword evidence="7" id="KW-0067">ATP-binding</keyword>
<evidence type="ECO:0000259" key="9">
    <source>
        <dbReference type="Pfam" id="PF01259"/>
    </source>
</evidence>
<reference evidence="10 11" key="1">
    <citation type="submission" date="2019-09" db="EMBL/GenBank/DDBJ databases">
        <title>Genome Sequences of Streptomyces kaniharaensis ATCC 21070.</title>
        <authorList>
            <person name="Zhu W."/>
            <person name="De Crecy-Lagard V."/>
            <person name="Richards N.G."/>
        </authorList>
    </citation>
    <scope>NUCLEOTIDE SEQUENCE [LARGE SCALE GENOMIC DNA]</scope>
    <source>
        <strain evidence="10 11">SF-557</strain>
    </source>
</reference>
<feature type="domain" description="SAICAR synthetase/ADE2 N-terminal" evidence="9">
    <location>
        <begin position="26"/>
        <end position="252"/>
    </location>
</feature>
<comment type="catalytic activity">
    <reaction evidence="8">
        <text>5-amino-1-(5-phospho-D-ribosyl)imidazole-4-carboxylate + L-aspartate + ATP = (2S)-2-[5-amino-1-(5-phospho-beta-D-ribosyl)imidazole-4-carboxamido]succinate + ADP + phosphate + 2 H(+)</text>
        <dbReference type="Rhea" id="RHEA:22628"/>
        <dbReference type="ChEBI" id="CHEBI:15378"/>
        <dbReference type="ChEBI" id="CHEBI:29991"/>
        <dbReference type="ChEBI" id="CHEBI:30616"/>
        <dbReference type="ChEBI" id="CHEBI:43474"/>
        <dbReference type="ChEBI" id="CHEBI:58443"/>
        <dbReference type="ChEBI" id="CHEBI:77657"/>
        <dbReference type="ChEBI" id="CHEBI:456216"/>
        <dbReference type="EC" id="6.3.2.6"/>
    </reaction>
</comment>
<dbReference type="GO" id="GO:0006189">
    <property type="term" value="P:'de novo' IMP biosynthetic process"/>
    <property type="evidence" value="ECO:0007669"/>
    <property type="project" value="UniProtKB-UniPathway"/>
</dbReference>
<evidence type="ECO:0000256" key="8">
    <source>
        <dbReference type="ARBA" id="ARBA00048475"/>
    </source>
</evidence>
<comment type="caution">
    <text evidence="10">The sequence shown here is derived from an EMBL/GenBank/DDBJ whole genome shotgun (WGS) entry which is preliminary data.</text>
</comment>
<dbReference type="Gene3D" id="3.30.200.20">
    <property type="entry name" value="Phosphorylase Kinase, domain 1"/>
    <property type="match status" value="1"/>
</dbReference>
<name>A0A6N7L326_9ACTN</name>
<keyword evidence="11" id="KW-1185">Reference proteome</keyword>
<keyword evidence="6" id="KW-0658">Purine biosynthesis</keyword>
<dbReference type="InterPro" id="IPR028923">
    <property type="entry name" value="SAICAR_synt/ADE2_N"/>
</dbReference>
<keyword evidence="4" id="KW-0436">Ligase</keyword>
<evidence type="ECO:0000256" key="1">
    <source>
        <dbReference type="ARBA" id="ARBA00004672"/>
    </source>
</evidence>
<dbReference type="Proteomes" id="UP000450000">
    <property type="component" value="Unassembled WGS sequence"/>
</dbReference>
<dbReference type="EC" id="6.3.2.6" evidence="3"/>
<dbReference type="Pfam" id="PF01259">
    <property type="entry name" value="SAICAR_synt"/>
    <property type="match status" value="1"/>
</dbReference>
<dbReference type="UniPathway" id="UPA00074">
    <property type="reaction ID" value="UER00131"/>
</dbReference>
<dbReference type="OrthoDB" id="3507497at2"/>
<dbReference type="RefSeq" id="WP_153470864.1">
    <property type="nucleotide sequence ID" value="NZ_WBOF01000005.1"/>
</dbReference>
<keyword evidence="5" id="KW-0547">Nucleotide-binding</keyword>
<dbReference type="Gene3D" id="3.30.470.20">
    <property type="entry name" value="ATP-grasp fold, B domain"/>
    <property type="match status" value="1"/>
</dbReference>
<evidence type="ECO:0000256" key="5">
    <source>
        <dbReference type="ARBA" id="ARBA00022741"/>
    </source>
</evidence>
<dbReference type="EMBL" id="WBOF01000005">
    <property type="protein sequence ID" value="MQS17615.1"/>
    <property type="molecule type" value="Genomic_DNA"/>
</dbReference>